<dbReference type="PRINTS" id="PR01035">
    <property type="entry name" value="TCRTETA"/>
</dbReference>
<feature type="transmembrane region" description="Helical" evidence="6">
    <location>
        <begin position="42"/>
        <end position="62"/>
    </location>
</feature>
<dbReference type="Gene3D" id="1.20.1250.20">
    <property type="entry name" value="MFS general substrate transporter like domains"/>
    <property type="match status" value="1"/>
</dbReference>
<dbReference type="Proteomes" id="UP000399805">
    <property type="component" value="Unassembled WGS sequence"/>
</dbReference>
<feature type="transmembrane region" description="Helical" evidence="6">
    <location>
        <begin position="355"/>
        <end position="377"/>
    </location>
</feature>
<dbReference type="EMBL" id="CABVGP010000002">
    <property type="protein sequence ID" value="VVJ20491.1"/>
    <property type="molecule type" value="Genomic_DNA"/>
</dbReference>
<dbReference type="AlphaFoldDB" id="A0A6I8LTZ1"/>
<name>A0A6I8LTZ1_9PSEU</name>
<keyword evidence="2" id="KW-1003">Cell membrane</keyword>
<dbReference type="PROSITE" id="PS50850">
    <property type="entry name" value="MFS"/>
    <property type="match status" value="1"/>
</dbReference>
<protein>
    <submittedName>
        <fullName evidence="8">Uncharacterized MFS-type transporter</fullName>
    </submittedName>
</protein>
<dbReference type="RefSeq" id="WP_155545585.1">
    <property type="nucleotide sequence ID" value="NZ_CABVGP010000002.1"/>
</dbReference>
<dbReference type="InterPro" id="IPR011701">
    <property type="entry name" value="MFS"/>
</dbReference>
<evidence type="ECO:0000256" key="2">
    <source>
        <dbReference type="ARBA" id="ARBA00022475"/>
    </source>
</evidence>
<dbReference type="InterPro" id="IPR036259">
    <property type="entry name" value="MFS_trans_sf"/>
</dbReference>
<accession>A0A6I8LTZ1</accession>
<dbReference type="PANTHER" id="PTHR43124:SF3">
    <property type="entry name" value="CHLORAMPHENICOL EFFLUX PUMP RV0191"/>
    <property type="match status" value="1"/>
</dbReference>
<feature type="transmembrane region" description="Helical" evidence="6">
    <location>
        <begin position="100"/>
        <end position="121"/>
    </location>
</feature>
<evidence type="ECO:0000256" key="1">
    <source>
        <dbReference type="ARBA" id="ARBA00004651"/>
    </source>
</evidence>
<feature type="transmembrane region" description="Helical" evidence="6">
    <location>
        <begin position="236"/>
        <end position="255"/>
    </location>
</feature>
<feature type="transmembrane region" description="Helical" evidence="6">
    <location>
        <begin position="321"/>
        <end position="343"/>
    </location>
</feature>
<proteinExistence type="predicted"/>
<dbReference type="CDD" id="cd17324">
    <property type="entry name" value="MFS_NepI_like"/>
    <property type="match status" value="1"/>
</dbReference>
<evidence type="ECO:0000256" key="6">
    <source>
        <dbReference type="SAM" id="Phobius"/>
    </source>
</evidence>
<dbReference type="PANTHER" id="PTHR43124">
    <property type="entry name" value="PURINE EFFLUX PUMP PBUE"/>
    <property type="match status" value="1"/>
</dbReference>
<evidence type="ECO:0000259" key="7">
    <source>
        <dbReference type="PROSITE" id="PS50850"/>
    </source>
</evidence>
<evidence type="ECO:0000256" key="5">
    <source>
        <dbReference type="ARBA" id="ARBA00023136"/>
    </source>
</evidence>
<feature type="transmembrane region" description="Helical" evidence="6">
    <location>
        <begin position="267"/>
        <end position="285"/>
    </location>
</feature>
<keyword evidence="9" id="KW-1185">Reference proteome</keyword>
<feature type="transmembrane region" description="Helical" evidence="6">
    <location>
        <begin position="160"/>
        <end position="180"/>
    </location>
</feature>
<dbReference type="GO" id="GO:0005886">
    <property type="term" value="C:plasma membrane"/>
    <property type="evidence" value="ECO:0007669"/>
    <property type="project" value="UniProtKB-SubCell"/>
</dbReference>
<dbReference type="GO" id="GO:0022857">
    <property type="term" value="F:transmembrane transporter activity"/>
    <property type="evidence" value="ECO:0007669"/>
    <property type="project" value="InterPro"/>
</dbReference>
<reference evidence="8 9" key="1">
    <citation type="submission" date="2019-09" db="EMBL/GenBank/DDBJ databases">
        <authorList>
            <person name="Leyn A S."/>
        </authorList>
    </citation>
    <scope>NUCLEOTIDE SEQUENCE [LARGE SCALE GENOMIC DNA]</scope>
    <source>
        <strain evidence="8">AA231_1</strain>
    </source>
</reference>
<dbReference type="SUPFAM" id="SSF103473">
    <property type="entry name" value="MFS general substrate transporter"/>
    <property type="match status" value="1"/>
</dbReference>
<evidence type="ECO:0000256" key="4">
    <source>
        <dbReference type="ARBA" id="ARBA00022989"/>
    </source>
</evidence>
<keyword evidence="5 6" id="KW-0472">Membrane</keyword>
<evidence type="ECO:0000256" key="3">
    <source>
        <dbReference type="ARBA" id="ARBA00022692"/>
    </source>
</evidence>
<feature type="transmembrane region" description="Helical" evidence="6">
    <location>
        <begin position="201"/>
        <end position="224"/>
    </location>
</feature>
<sequence length="394" mass="39469">MPAALLALAISAFGIGTTEFVIMGLLPEVATDFGVSIPSAGLLISGYALGVVVGAPVLTALASRVPRKTVLVALMGLFIAGNVLSALAPSYGLLMTGRVVAALSHGAFFGVGSVVAASLVAPAKQASAIALMFTGLTVANVLGVPAGTALGQAFGWRSTFWVVSVLGVVGAIGILALVPHQPKSDNVGLRGELAVFRRPQVWLALAMTALGFAGVFASFTYIAPMMTEVAGFSSGAVTWLLVLFGAGLFAGNLLGGRAADRKLMPSLYVILAALAIVLVAFVFTAHAQVPAAITIALFGAAGFATVPPLQARVMAKAEGAPALASAANIAAFNLGNAGGAWLGGQAIEAGLGYTAPNWIGAALAAAGLAVALVSGLLDRRTSTSFTSGERVLTR</sequence>
<organism evidence="8 9">
    <name type="scientific">Amycolatopsis camponoti</name>
    <dbReference type="NCBI Taxonomy" id="2606593"/>
    <lineage>
        <taxon>Bacteria</taxon>
        <taxon>Bacillati</taxon>
        <taxon>Actinomycetota</taxon>
        <taxon>Actinomycetes</taxon>
        <taxon>Pseudonocardiales</taxon>
        <taxon>Pseudonocardiaceae</taxon>
        <taxon>Amycolatopsis</taxon>
    </lineage>
</organism>
<dbReference type="InterPro" id="IPR050189">
    <property type="entry name" value="MFS_Efflux_Transporters"/>
</dbReference>
<dbReference type="InterPro" id="IPR001958">
    <property type="entry name" value="Tet-R_TetA/multi-R_MdtG-like"/>
</dbReference>
<feature type="transmembrane region" description="Helical" evidence="6">
    <location>
        <begin position="291"/>
        <end position="309"/>
    </location>
</feature>
<dbReference type="Pfam" id="PF07690">
    <property type="entry name" value="MFS_1"/>
    <property type="match status" value="1"/>
</dbReference>
<feature type="transmembrane region" description="Helical" evidence="6">
    <location>
        <begin position="128"/>
        <end position="154"/>
    </location>
</feature>
<dbReference type="InterPro" id="IPR020846">
    <property type="entry name" value="MFS_dom"/>
</dbReference>
<keyword evidence="3 6" id="KW-0812">Transmembrane</keyword>
<feature type="domain" description="Major facilitator superfamily (MFS) profile" evidence="7">
    <location>
        <begin position="4"/>
        <end position="382"/>
    </location>
</feature>
<feature type="transmembrane region" description="Helical" evidence="6">
    <location>
        <begin position="69"/>
        <end position="88"/>
    </location>
</feature>
<evidence type="ECO:0000313" key="9">
    <source>
        <dbReference type="Proteomes" id="UP000399805"/>
    </source>
</evidence>
<keyword evidence="4 6" id="KW-1133">Transmembrane helix</keyword>
<comment type="subcellular location">
    <subcellularLocation>
        <location evidence="1">Cell membrane</location>
        <topology evidence="1">Multi-pass membrane protein</topology>
    </subcellularLocation>
</comment>
<gene>
    <name evidence="8" type="ORF">AA23TX_05512</name>
</gene>
<evidence type="ECO:0000313" key="8">
    <source>
        <dbReference type="EMBL" id="VVJ20491.1"/>
    </source>
</evidence>